<keyword evidence="5" id="KW-0732">Signal</keyword>
<dbReference type="EMBL" id="JAACJP010000005">
    <property type="protein sequence ID" value="KAF5384095.1"/>
    <property type="molecule type" value="Genomic_DNA"/>
</dbReference>
<evidence type="ECO:0000313" key="7">
    <source>
        <dbReference type="EMBL" id="KAF5384095.1"/>
    </source>
</evidence>
<name>A0A8H5M7G8_9AGAR</name>
<dbReference type="InterPro" id="IPR002938">
    <property type="entry name" value="FAD-bd"/>
</dbReference>
<keyword evidence="3" id="KW-0560">Oxidoreductase</keyword>
<dbReference type="PANTHER" id="PTHR46972:SF1">
    <property type="entry name" value="FAD DEPENDENT OXIDOREDUCTASE DOMAIN-CONTAINING PROTEIN"/>
    <property type="match status" value="1"/>
</dbReference>
<evidence type="ECO:0000259" key="6">
    <source>
        <dbReference type="Pfam" id="PF01494"/>
    </source>
</evidence>
<evidence type="ECO:0000313" key="8">
    <source>
        <dbReference type="Proteomes" id="UP000565441"/>
    </source>
</evidence>
<keyword evidence="1" id="KW-0285">Flavoprotein</keyword>
<keyword evidence="8" id="KW-1185">Reference proteome</keyword>
<feature type="signal peptide" evidence="5">
    <location>
        <begin position="1"/>
        <end position="18"/>
    </location>
</feature>
<protein>
    <recommendedName>
        <fullName evidence="6">FAD-binding domain-containing protein</fullName>
    </recommendedName>
</protein>
<dbReference type="InterPro" id="IPR036188">
    <property type="entry name" value="FAD/NAD-bd_sf"/>
</dbReference>
<evidence type="ECO:0000256" key="3">
    <source>
        <dbReference type="ARBA" id="ARBA00023002"/>
    </source>
</evidence>
<dbReference type="Gene3D" id="3.50.50.60">
    <property type="entry name" value="FAD/NAD(P)-binding domain"/>
    <property type="match status" value="1"/>
</dbReference>
<evidence type="ECO:0000256" key="2">
    <source>
        <dbReference type="ARBA" id="ARBA00022827"/>
    </source>
</evidence>
<keyword evidence="2" id="KW-0274">FAD</keyword>
<dbReference type="GO" id="GO:0071949">
    <property type="term" value="F:FAD binding"/>
    <property type="evidence" value="ECO:0007669"/>
    <property type="project" value="InterPro"/>
</dbReference>
<accession>A0A8H5M7G8</accession>
<comment type="caution">
    <text evidence="7">The sequence shown here is derived from an EMBL/GenBank/DDBJ whole genome shotgun (WGS) entry which is preliminary data.</text>
</comment>
<proteinExistence type="predicted"/>
<feature type="domain" description="FAD-binding" evidence="6">
    <location>
        <begin position="5"/>
        <end position="188"/>
    </location>
</feature>
<dbReference type="PRINTS" id="PR00420">
    <property type="entry name" value="RNGMNOXGNASE"/>
</dbReference>
<feature type="chain" id="PRO_5034125093" description="FAD-binding domain-containing protein" evidence="5">
    <location>
        <begin position="19"/>
        <end position="412"/>
    </location>
</feature>
<evidence type="ECO:0000256" key="1">
    <source>
        <dbReference type="ARBA" id="ARBA00022630"/>
    </source>
</evidence>
<dbReference type="AlphaFoldDB" id="A0A8H5M7G8"/>
<keyword evidence="4" id="KW-0503">Monooxygenase</keyword>
<evidence type="ECO:0000256" key="5">
    <source>
        <dbReference type="SAM" id="SignalP"/>
    </source>
</evidence>
<dbReference type="PANTHER" id="PTHR46972">
    <property type="entry name" value="MONOOXYGENASE ASQM-RELATED"/>
    <property type="match status" value="1"/>
</dbReference>
<dbReference type="GO" id="GO:0004497">
    <property type="term" value="F:monooxygenase activity"/>
    <property type="evidence" value="ECO:0007669"/>
    <property type="project" value="UniProtKB-KW"/>
</dbReference>
<gene>
    <name evidence="7" type="ORF">D9615_003202</name>
</gene>
<organism evidence="7 8">
    <name type="scientific">Tricholomella constricta</name>
    <dbReference type="NCBI Taxonomy" id="117010"/>
    <lineage>
        <taxon>Eukaryota</taxon>
        <taxon>Fungi</taxon>
        <taxon>Dikarya</taxon>
        <taxon>Basidiomycota</taxon>
        <taxon>Agaricomycotina</taxon>
        <taxon>Agaricomycetes</taxon>
        <taxon>Agaricomycetidae</taxon>
        <taxon>Agaricales</taxon>
        <taxon>Tricholomatineae</taxon>
        <taxon>Lyophyllaceae</taxon>
        <taxon>Tricholomella</taxon>
    </lineage>
</organism>
<feature type="domain" description="FAD-binding" evidence="6">
    <location>
        <begin position="316"/>
        <end position="365"/>
    </location>
</feature>
<dbReference type="SUPFAM" id="SSF51905">
    <property type="entry name" value="FAD/NAD(P)-binding domain"/>
    <property type="match status" value="1"/>
</dbReference>
<dbReference type="Proteomes" id="UP000565441">
    <property type="component" value="Unassembled WGS sequence"/>
</dbReference>
<dbReference type="Pfam" id="PF01494">
    <property type="entry name" value="FAD_binding_3"/>
    <property type="match status" value="2"/>
</dbReference>
<dbReference type="OrthoDB" id="655030at2759"/>
<reference evidence="7 8" key="1">
    <citation type="journal article" date="2020" name="ISME J.">
        <title>Uncovering the hidden diversity of litter-decomposition mechanisms in mushroom-forming fungi.</title>
        <authorList>
            <person name="Floudas D."/>
            <person name="Bentzer J."/>
            <person name="Ahren D."/>
            <person name="Johansson T."/>
            <person name="Persson P."/>
            <person name="Tunlid A."/>
        </authorList>
    </citation>
    <scope>NUCLEOTIDE SEQUENCE [LARGE SCALE GENOMIC DNA]</scope>
    <source>
        <strain evidence="7 8">CBS 661.87</strain>
    </source>
</reference>
<evidence type="ECO:0000256" key="4">
    <source>
        <dbReference type="ARBA" id="ARBA00023033"/>
    </source>
</evidence>
<sequence>MPFNIAIIGAGPVGLTLAHLLLKTPSTITVTIFERDASPSSRTTKGGTLDLHADTGLAALDAAGLRPAFDRVARYDPRSGGVVIADRHGKRVFTMPVDEGRENTRPEIDREDLKALLLDALPEGIVRWGAHVSGISASGQLLFHDDAPKPETETEAETGRYDLVVGADGAWSKVRAHITDTKPVFSGLSGWEMHVPTPDATHPEINITREVGHGLYFALGGGRALVGQRLGSGAIMLYAMVRGASPEALKDTLAACGGDLGRVRERVRGAYEAEGWARELCAWMDAAEPSTMRGWPLYEYALPDGHVWAHRRGWTLVGDAAHVMTPFAGEGVNAGMRDALELAKRISVVAERQGTEEALDEAVKEYEEEMFARLRPVMKATFDNKESMFNVKAPESFLGRIKEITGGLPPRQ</sequence>